<evidence type="ECO:0000256" key="1">
    <source>
        <dbReference type="SAM" id="Coils"/>
    </source>
</evidence>
<reference evidence="2 3" key="1">
    <citation type="submission" date="2024-09" db="EMBL/GenBank/DDBJ databases">
        <title>Floridaenema gen nov. (Aerosakkonemataceae, Aerosakkonematales ord. nov., Cyanobacteria) from benthic tropical and subtropical fresh waters, with the description of four new species.</title>
        <authorList>
            <person name="Moretto J.A."/>
            <person name="Berthold D.E."/>
            <person name="Lefler F.W."/>
            <person name="Huang I.-S."/>
            <person name="Laughinghouse H. IV."/>
        </authorList>
    </citation>
    <scope>NUCLEOTIDE SEQUENCE [LARGE SCALE GENOMIC DNA]</scope>
    <source>
        <strain evidence="2 3">BLCC-F167</strain>
    </source>
</reference>
<dbReference type="RefSeq" id="WP_413279106.1">
    <property type="nucleotide sequence ID" value="NZ_JBHFNT010000173.1"/>
</dbReference>
<organism evidence="2 3">
    <name type="scientific">Floridaenema evergladense BLCC-F167</name>
    <dbReference type="NCBI Taxonomy" id="3153639"/>
    <lineage>
        <taxon>Bacteria</taxon>
        <taxon>Bacillati</taxon>
        <taxon>Cyanobacteriota</taxon>
        <taxon>Cyanophyceae</taxon>
        <taxon>Oscillatoriophycideae</taxon>
        <taxon>Aerosakkonematales</taxon>
        <taxon>Aerosakkonemataceae</taxon>
        <taxon>Floridanema</taxon>
        <taxon>Floridanema evergladense</taxon>
    </lineage>
</organism>
<sequence>MIYLLVLPKQELDKFIQLQQIYQNQIQELEAKVANLEAENYRLKMINQELQWRVDPYFSEGNAICNSDW</sequence>
<protein>
    <submittedName>
        <fullName evidence="2">Uncharacterized protein</fullName>
    </submittedName>
</protein>
<keyword evidence="1" id="KW-0175">Coiled coil</keyword>
<feature type="coiled-coil region" evidence="1">
    <location>
        <begin position="12"/>
        <end position="46"/>
    </location>
</feature>
<comment type="caution">
    <text evidence="2">The sequence shown here is derived from an EMBL/GenBank/DDBJ whole genome shotgun (WGS) entry which is preliminary data.</text>
</comment>
<dbReference type="EMBL" id="JBHFNT010000173">
    <property type="protein sequence ID" value="MFB2836735.1"/>
    <property type="molecule type" value="Genomic_DNA"/>
</dbReference>
<keyword evidence="3" id="KW-1185">Reference proteome</keyword>
<dbReference type="Proteomes" id="UP001576780">
    <property type="component" value="Unassembled WGS sequence"/>
</dbReference>
<gene>
    <name evidence="2" type="ORF">ACE1CA_19570</name>
</gene>
<evidence type="ECO:0000313" key="3">
    <source>
        <dbReference type="Proteomes" id="UP001576780"/>
    </source>
</evidence>
<accession>A0ABV4WNS0</accession>
<proteinExistence type="predicted"/>
<evidence type="ECO:0000313" key="2">
    <source>
        <dbReference type="EMBL" id="MFB2836735.1"/>
    </source>
</evidence>
<name>A0ABV4WNS0_9CYAN</name>